<proteinExistence type="predicted"/>
<evidence type="ECO:0000313" key="1">
    <source>
        <dbReference type="EMBL" id="MCX8525876.1"/>
    </source>
</evidence>
<reference evidence="1" key="1">
    <citation type="submission" date="2022-10" db="EMBL/GenBank/DDBJ databases">
        <title>Chryseobacterium sp. nov., a novel bacterial species.</title>
        <authorList>
            <person name="Cao Y."/>
        </authorList>
    </citation>
    <scope>NUCLEOTIDE SEQUENCE</scope>
    <source>
        <strain evidence="1">CCTCC AB2015118</strain>
    </source>
</reference>
<dbReference type="Proteomes" id="UP001073122">
    <property type="component" value="Unassembled WGS sequence"/>
</dbReference>
<comment type="caution">
    <text evidence="1">The sequence shown here is derived from an EMBL/GenBank/DDBJ whole genome shotgun (WGS) entry which is preliminary data.</text>
</comment>
<protein>
    <submittedName>
        <fullName evidence="1">Uncharacterized protein</fullName>
    </submittedName>
</protein>
<accession>A0ABT3XW80</accession>
<name>A0ABT3XW80_9FLAO</name>
<gene>
    <name evidence="1" type="ORF">OF897_18335</name>
</gene>
<keyword evidence="2" id="KW-1185">Reference proteome</keyword>
<dbReference type="RefSeq" id="WP_267267119.1">
    <property type="nucleotide sequence ID" value="NZ_JAOVZW010000024.1"/>
</dbReference>
<organism evidence="1 2">
    <name type="scientific">Chryseobacterium formosus</name>
    <dbReference type="NCBI Taxonomy" id="1537363"/>
    <lineage>
        <taxon>Bacteria</taxon>
        <taxon>Pseudomonadati</taxon>
        <taxon>Bacteroidota</taxon>
        <taxon>Flavobacteriia</taxon>
        <taxon>Flavobacteriales</taxon>
        <taxon>Weeksellaceae</taxon>
        <taxon>Chryseobacterium group</taxon>
        <taxon>Chryseobacterium</taxon>
    </lineage>
</organism>
<dbReference type="EMBL" id="JAOVZW010000024">
    <property type="protein sequence ID" value="MCX8525876.1"/>
    <property type="molecule type" value="Genomic_DNA"/>
</dbReference>
<sequence>MYIDGKDRTYEIESYNFVGEKCSVTYKNNGKSYSYNESRIQIVKSAIQTKNAENIFSYLKDIAETVGLTTEEGSNIIKLLITKIKT</sequence>
<evidence type="ECO:0000313" key="2">
    <source>
        <dbReference type="Proteomes" id="UP001073122"/>
    </source>
</evidence>